<proteinExistence type="predicted"/>
<protein>
    <submittedName>
        <fullName evidence="1">Uncharacterized protein</fullName>
    </submittedName>
</protein>
<reference evidence="1 2" key="1">
    <citation type="submission" date="2024-03" db="EMBL/GenBank/DDBJ databases">
        <authorList>
            <person name="Gkanogiannis A."/>
            <person name="Becerra Lopez-Lavalle L."/>
        </authorList>
    </citation>
    <scope>NUCLEOTIDE SEQUENCE [LARGE SCALE GENOMIC DNA]</scope>
</reference>
<evidence type="ECO:0000313" key="2">
    <source>
        <dbReference type="Proteomes" id="UP001642487"/>
    </source>
</evidence>
<accession>A0ABP0YDT7</accession>
<keyword evidence="2" id="KW-1185">Reference proteome</keyword>
<gene>
    <name evidence="1" type="ORF">CITCOLO1_LOCUS10634</name>
</gene>
<organism evidence="1 2">
    <name type="scientific">Citrullus colocynthis</name>
    <name type="common">colocynth</name>
    <dbReference type="NCBI Taxonomy" id="252529"/>
    <lineage>
        <taxon>Eukaryota</taxon>
        <taxon>Viridiplantae</taxon>
        <taxon>Streptophyta</taxon>
        <taxon>Embryophyta</taxon>
        <taxon>Tracheophyta</taxon>
        <taxon>Spermatophyta</taxon>
        <taxon>Magnoliopsida</taxon>
        <taxon>eudicotyledons</taxon>
        <taxon>Gunneridae</taxon>
        <taxon>Pentapetalae</taxon>
        <taxon>rosids</taxon>
        <taxon>fabids</taxon>
        <taxon>Cucurbitales</taxon>
        <taxon>Cucurbitaceae</taxon>
        <taxon>Benincaseae</taxon>
        <taxon>Citrullus</taxon>
    </lineage>
</organism>
<dbReference type="EMBL" id="OZ021737">
    <property type="protein sequence ID" value="CAK9318663.1"/>
    <property type="molecule type" value="Genomic_DNA"/>
</dbReference>
<sequence length="77" mass="8753">MINLLHFNLSSHQSLADSHRWRIADKERVSASDIDRDKKKWGEAADCSLYFGDFLADPSSGQVNSVTVSWKGSWRIN</sequence>
<name>A0ABP0YDT7_9ROSI</name>
<dbReference type="Proteomes" id="UP001642487">
    <property type="component" value="Chromosome 3"/>
</dbReference>
<evidence type="ECO:0000313" key="1">
    <source>
        <dbReference type="EMBL" id="CAK9318663.1"/>
    </source>
</evidence>